<feature type="compositionally biased region" description="Low complexity" evidence="2">
    <location>
        <begin position="190"/>
        <end position="200"/>
    </location>
</feature>
<evidence type="ECO:0000259" key="3">
    <source>
        <dbReference type="PROSITE" id="PS50089"/>
    </source>
</evidence>
<keyword evidence="1" id="KW-0862">Zinc</keyword>
<dbReference type="AlphaFoldDB" id="A0A8H7EV11"/>
<dbReference type="SUPFAM" id="SSF57850">
    <property type="entry name" value="RING/U-box"/>
    <property type="match status" value="1"/>
</dbReference>
<protein>
    <recommendedName>
        <fullName evidence="3">RING-type domain-containing protein</fullName>
    </recommendedName>
</protein>
<dbReference type="Proteomes" id="UP000629468">
    <property type="component" value="Unassembled WGS sequence"/>
</dbReference>
<dbReference type="InterPro" id="IPR001841">
    <property type="entry name" value="Znf_RING"/>
</dbReference>
<evidence type="ECO:0000256" key="1">
    <source>
        <dbReference type="PROSITE-ProRule" id="PRU00175"/>
    </source>
</evidence>
<organism evidence="4 5">
    <name type="scientific">Agaricus bisporus var. burnettii</name>
    <dbReference type="NCBI Taxonomy" id="192524"/>
    <lineage>
        <taxon>Eukaryota</taxon>
        <taxon>Fungi</taxon>
        <taxon>Dikarya</taxon>
        <taxon>Basidiomycota</taxon>
        <taxon>Agaricomycotina</taxon>
        <taxon>Agaricomycetes</taxon>
        <taxon>Agaricomycetidae</taxon>
        <taxon>Agaricales</taxon>
        <taxon>Agaricineae</taxon>
        <taxon>Agaricaceae</taxon>
        <taxon>Agaricus</taxon>
    </lineage>
</organism>
<feature type="domain" description="RING-type" evidence="3">
    <location>
        <begin position="381"/>
        <end position="431"/>
    </location>
</feature>
<dbReference type="Gene3D" id="3.30.40.10">
    <property type="entry name" value="Zinc/RING finger domain, C3HC4 (zinc finger)"/>
    <property type="match status" value="1"/>
</dbReference>
<proteinExistence type="predicted"/>
<accession>A0A8H7EV11</accession>
<evidence type="ECO:0000256" key="2">
    <source>
        <dbReference type="SAM" id="MobiDB-lite"/>
    </source>
</evidence>
<name>A0A8H7EV11_AGABI</name>
<dbReference type="GO" id="GO:0008270">
    <property type="term" value="F:zinc ion binding"/>
    <property type="evidence" value="ECO:0007669"/>
    <property type="project" value="UniProtKB-KW"/>
</dbReference>
<dbReference type="InterPro" id="IPR013083">
    <property type="entry name" value="Znf_RING/FYVE/PHD"/>
</dbReference>
<keyword evidence="1" id="KW-0479">Metal-binding</keyword>
<evidence type="ECO:0000313" key="5">
    <source>
        <dbReference type="Proteomes" id="UP000629468"/>
    </source>
</evidence>
<evidence type="ECO:0000313" key="4">
    <source>
        <dbReference type="EMBL" id="KAF7759924.1"/>
    </source>
</evidence>
<gene>
    <name evidence="4" type="ORF">Agabi119p4_11619</name>
</gene>
<dbReference type="PROSITE" id="PS50089">
    <property type="entry name" value="ZF_RING_2"/>
    <property type="match status" value="1"/>
</dbReference>
<reference evidence="4 5" key="1">
    <citation type="journal article" name="Sci. Rep.">
        <title>Telomere-to-telomere assembled and centromere annotated genomes of the two main subspecies of the button mushroom Agaricus bisporus reveal especially polymorphic chromosome ends.</title>
        <authorList>
            <person name="Sonnenberg A.S.M."/>
            <person name="Sedaghat-Telgerd N."/>
            <person name="Lavrijssen B."/>
            <person name="Ohm R.A."/>
            <person name="Hendrickx P.M."/>
            <person name="Scholtmeijer K."/>
            <person name="Baars J.J.P."/>
            <person name="van Peer A."/>
        </authorList>
    </citation>
    <scope>NUCLEOTIDE SEQUENCE [LARGE SCALE GENOMIC DNA]</scope>
    <source>
        <strain evidence="4 5">H119_p4</strain>
    </source>
</reference>
<keyword evidence="1" id="KW-0863">Zinc-finger</keyword>
<dbReference type="EMBL" id="JABXXO010000016">
    <property type="protein sequence ID" value="KAF7759924.1"/>
    <property type="molecule type" value="Genomic_DNA"/>
</dbReference>
<comment type="caution">
    <text evidence="4">The sequence shown here is derived from an EMBL/GenBank/DDBJ whole genome shotgun (WGS) entry which is preliminary data.</text>
</comment>
<feature type="region of interest" description="Disordered" evidence="2">
    <location>
        <begin position="168"/>
        <end position="221"/>
    </location>
</feature>
<sequence length="518" mass="58058">MNRTPNQEEVLNDARQDAEKAIADAKQILEDTETFLSSRDLARRSSRSDNYEYDSEQYNRTREYMKTLLATVTDGPTASSSSSGNQNLKVLNQIIAIGLNLMVPNEYTKRMLTSSSLHERYPVDPSVCLDPRYNNQIIPQWLQTLPQELLPPIPPDTHIVDRASANAIRRRSLGKTQSPRAHSRTRRKSAPAAPKANAVAHNGLASETSPPPTPTRVENVSPQVRNTVSPLAGHNARESRNEEQLCSVCYKYVSAATQESSDPDEVLEFNEDKIIALHEQLKGLEDMLRLVTDARLARSLSGQGTIEVDEESMDVLRRVIRIANDIIASETTFGDEEISLRGEPSHRHVQSDASFYSLEGPLSPLTDLSESDSELESDPECIVCATDLSPPNRVQMPCGHIYCPDCTKELVKIYTSQPFPKGLLRCCPHPKPSISLHHVNSFIAVYLRTELKEKLKEAETPHDSRIYCPQENCKKFINPDRITPIVKRVWIVVPMRMILKQRGFKRSMGGVDVRGVGL</sequence>